<feature type="compositionally biased region" description="Polar residues" evidence="1">
    <location>
        <begin position="74"/>
        <end position="87"/>
    </location>
</feature>
<reference evidence="3 4" key="1">
    <citation type="submission" date="2024-09" db="EMBL/GenBank/DDBJ databases">
        <authorList>
            <person name="Lee S.D."/>
        </authorList>
    </citation>
    <scope>NUCLEOTIDE SEQUENCE [LARGE SCALE GENOMIC DNA]</scope>
    <source>
        <strain evidence="3 4">N8-3</strain>
    </source>
</reference>
<dbReference type="EMBL" id="JBHFAB010000030">
    <property type="protein sequence ID" value="MFC1420879.1"/>
    <property type="molecule type" value="Genomic_DNA"/>
</dbReference>
<evidence type="ECO:0000313" key="3">
    <source>
        <dbReference type="EMBL" id="MFC1420879.1"/>
    </source>
</evidence>
<proteinExistence type="predicted"/>
<evidence type="ECO:0000256" key="1">
    <source>
        <dbReference type="SAM" id="MobiDB-lite"/>
    </source>
</evidence>
<comment type="caution">
    <text evidence="3">The sequence shown here is derived from an EMBL/GenBank/DDBJ whole genome shotgun (WGS) entry which is preliminary data.</text>
</comment>
<dbReference type="RefSeq" id="WP_380542985.1">
    <property type="nucleotide sequence ID" value="NZ_JBHFAB010000030.1"/>
</dbReference>
<gene>
    <name evidence="3" type="ORF">ACEZDE_30165</name>
</gene>
<organism evidence="3 4">
    <name type="scientific">Streptacidiphilus cavernicola</name>
    <dbReference type="NCBI Taxonomy" id="3342716"/>
    <lineage>
        <taxon>Bacteria</taxon>
        <taxon>Bacillati</taxon>
        <taxon>Actinomycetota</taxon>
        <taxon>Actinomycetes</taxon>
        <taxon>Kitasatosporales</taxon>
        <taxon>Streptomycetaceae</taxon>
        <taxon>Streptacidiphilus</taxon>
    </lineage>
</organism>
<protein>
    <submittedName>
        <fullName evidence="3">Uncharacterized protein</fullName>
    </submittedName>
</protein>
<keyword evidence="2" id="KW-0472">Membrane</keyword>
<keyword evidence="4" id="KW-1185">Reference proteome</keyword>
<feature type="region of interest" description="Disordered" evidence="1">
    <location>
        <begin position="65"/>
        <end position="87"/>
    </location>
</feature>
<evidence type="ECO:0000313" key="4">
    <source>
        <dbReference type="Proteomes" id="UP001592531"/>
    </source>
</evidence>
<accession>A0ABV6W4F9</accession>
<feature type="transmembrane region" description="Helical" evidence="2">
    <location>
        <begin position="41"/>
        <end position="61"/>
    </location>
</feature>
<name>A0ABV6W4F9_9ACTN</name>
<keyword evidence="2" id="KW-1133">Transmembrane helix</keyword>
<keyword evidence="2" id="KW-0812">Transmembrane</keyword>
<dbReference type="Proteomes" id="UP001592531">
    <property type="component" value="Unassembled WGS sequence"/>
</dbReference>
<sequence>MDFEERISQALTEAGHSYDLEPQPLLDRGLRRGFALRRRRVALRVTGAAAALAVISTGAALSPGVLSGHADQAASPNTTSTAKGPSVSGQQILDLLESALPPGKVTQTQAIGAGGGRPAMDIPTAQLVYDDGHGPALIRFGSATENNPDVTAAGTCDPAMTTPQSTCQRKTLADGSTVSFSKNNQNKKTGLAADLQWTATLVTAKGDRIWIDEFNRPTEFATSDGTRTQPPLDADQLTALATKPDWTGLFAAIRASKPDGQLTAAQTLAIAKKTMPAGVTAHGSLADNQEGIANVSCGTDCSLTFDVERWPTDARSEVLALEYGDSTKLLPDGTTLRVATTGGLVLPNGRHSWHVSALLSDGTSVQVVEQYPLTTSVAPLSVAQLKTIVLNPAWAR</sequence>
<evidence type="ECO:0000256" key="2">
    <source>
        <dbReference type="SAM" id="Phobius"/>
    </source>
</evidence>